<feature type="domain" description="Ketosynthase family 3 (KS3)" evidence="9">
    <location>
        <begin position="589"/>
        <end position="1015"/>
    </location>
</feature>
<dbReference type="Pfam" id="PF00698">
    <property type="entry name" value="Acyl_transf_1"/>
    <property type="match status" value="1"/>
</dbReference>
<dbReference type="Pfam" id="PF13193">
    <property type="entry name" value="AMP-binding_C"/>
    <property type="match status" value="2"/>
</dbReference>
<keyword evidence="11" id="KW-1185">Reference proteome</keyword>
<dbReference type="InterPro" id="IPR025110">
    <property type="entry name" value="AMP-bd_C"/>
</dbReference>
<sequence length="4255" mass="458988">MHHWLRAAARRWPDRVAVLHARGDSVDYRALWNAVTERAAAMTAAGMGPGDRVAIAAARSIETVIDIMAAVEAGLAYVPLDLGYPGDRIAAMLDDAKPRSVLGDADVLSRLEAVAGKLPTLAAPAPARAGAAYGAAPDLAYVLFTSGSTGRPKGVAMGARPLRHLIAWHAAHPRLGQPATTLQFAPLSFDVHFQEIFSTLACGGTLVMLDDAQRRDPAQLCAALQAHRVERIFLPYVALQMLAEAARECLPTHLRDVVSAGEQLQVTPAIRWLFGQLPDAGLHNHYGPTESHVVTAHELYGDAAQWPVIPPIGRALPHVALALRAPETQSVHGGDTGELLLGGDTLAHGYLGREDLSRERFRDDVALLPGRWYTTGDLVQRDAEGVYTYLGRADQQLKVDGFRIEPGEIEVLLMAHEAVRDAVVTAPELPGIGKQLIAHLVLRSGPVQADALTPALRAYLRGRLPEYMVPVRYVVLDRLPTTPSGKIDRRALPLPTVEAASHQDPAALIRSLWEELLGVPDIGENANLFELGAKSLLVLRFVTRLREAGMRGISVADIYDRPTIAGIRSALEGRPQTRHASKARTSISHGGIAIVGMATRTAGARHVEQFWDNLVAGREGIRHFSPAELDPSIPEALRNRPNFVAARGVLDDAGRFDAAYFGISAREATVLDPQQRLFLELCWTALEHAAIDPSRDGERVGVYGGVANNTYITALRQEQPELIQQMGEFAAMLASEKDYVATRVANRLNLNGPAVSIHTACSTGLVAVVQAWHALASGQCDVALAGGATVVVPQEGGYLHVEGGMESADGHCRPFDADASGTVFASGGGVVVLKRLHDALADGDTVYAVIRGVGLNNDGGDKASFTAPSVSGQAGAIRMALEHAEVSARSIGYVEAHGTGTALGDPIEVSALTRAWREDTADAQFCGLGSLKGNLGHTIAAAGVLGLVKAALSLHRELIPGTLHFRRPNPQIDFAATPFHVVADNTPWPRGTQPRRAAVSSFGVGGTNAHVVIEEAPVAARPAADENDKLFLLPLSARTPEAALQRARDLADHLERHPALPLADVAATLMRGRRPMAQRLCAVAPNAASAIAALRSMKSPVAAVNAPRVVFLFPGQGSQHPGMARKLYDEAPAFRVALDRCFELAGLDLGARLKGWMLDAEPGDRQAADALAETRHAQPALFGMSYALAAWLDSLGLQPDAMIGHSIGEYAAACHAGVFSLDDALAAVIERGQAMFEQPRGAMLAARAGTEQLAALLPAGIEIAGCNAPGLTVLAGDAAAIDTLATALESRDIGTTRLRVSHAFHSAAMDAALPRVAQALRRARLQAPQRTLYSCLSGAPLQASEATDPEYWARQVRATVQFSRAVQAELARDGDCVFVEVGSGQALTALLRQHRTRTGGVPRVVPLLGPAQDPGDAAQLALSGIGALWCAGVELAWPVASSARRIALPTYPFAGQHHWFARRSAPNLGAIAAIATPDSLAGPVPTSPLPSAAPPLMSRLPRLAQELKRILSDVSGLAAEDMNDDASFVDQGLDSLSLTQATLELEQVFGIKLRFRRLLEDLDTLDKVARFLDTELPADRFAPLPVAAPEPVATPAAPAAPVQVGPTMAPVTAAPVTAIAGGTALHQLIQQQMQLMSQQLALLAGQPIPATMALPAAQAAPPIVESPLPQPAVSAEPDQPTIKALIEKPFGAAARITLDAKQDDTPEQHRWLVEFIARYNARTAKSKVYSQQHRKLMADPRVVTGFNPLWKDLVYPIVADRSKGARIWDIDGNEYIDLLSCFGANLLGYNPSDVVDAMVEQLKAGIEVGPQHPLAAEVAQLISEFTGHERVAFCNTGSEAVMGAMRIARTVTGRKTIAIFTNSYHGIFDEVIVRGTKQLRSLSAAPGILANAVENVLVLDYASDDALRVLRERGPELAAIMIEPIQNKYPTLQPREFVQELRRIADAAGCALIFDEVVTGFRVAPGGAQEFYGVRADLCTYGKIIGGGLPFAAIGGGSHWLDALDGGQWQYGDDSYPEAGVTYFAGTFVRHPLALAAARASLLHLKRGGRELYRSLNERTQRLIERLNTAFAVRGAPVKAVHCASLWRLSWDDGQKYVSLFYYLVRFHGLHLYEQFGHFVTEAMGESELDRIFDVFTQALDELMALGFIVPHDGPPPPGGGDKSLVSSTTEGPLSPGQTERWLAASFDVSAARALNESFCVSLQGPVDVDALRAAVRDVMSRHDAFRISFDPEQPLQRVDRSAPVAITEVDLRDQPDTAAALDAYCTEASGRPFPLDRAPLVAVSLLRLASGQVVVHVVASHLVFDGWASSVFNAELAAAYRARSSGMAPLLPEAESPITFASRELQRMESPEGRQSLQYWQRVLNNPPAPLALGDRSPPMPRRYTGDTLRAQIDGELFARLRGQAKQAGATLFQMLLTAVTVMLQRQSGQGEFLVSIPYASQSLGRHGPLMADGVLDLPLRLACREDDTGAAVLGRVRAHLMDALEHPLMTQGTVARALGLRSTGDKPALTGVFFNLNPKVNLGAFAPLRATMHEGRKCGTLSQLFFNFYEKEDTLTLDLHYSTEFFSVERAQALVDALQAACTELAASLQAPLSATAAAATTASLPAVDPRLLQWNATHAPLPDGARVEQWIAQQAQRTPDATALVARGERLSYRQLEARANRFANLLAQRGVGADTRVGLCLSRNPDLVPALLGVLKTGAAYVPLDPGFPRDRLHDMAADAGVKLVITEAAHAELAGVPRERQLRVDDDAALVAAAPDTPLPPPADRPEGAPAYVIYTSGSTGKPKGVVLPQRAVCNFLASMKREPGLQPSDRLLAVTTLSFDIAVLELMLPLTVGACVVVAQREEAMDGEVLGRMIADHRINVMQATPTTWHMLLDAGWQAPAGFKALCGGEALPPSLAARLLAQGVELWNMYGPTETTVWSTLSRIDDANQRITVGRPIDNTQVWVVDDQLRPCGVGVEGEICIGGEGVALGYFKRPELTAEKFVQDPFSTAARARIYRTGDLGKWREDGTIEHLGRLDFQVKIRGYRIELGEIEARLAGQPGVARTVAIAREDSPGDVRLVAYFVAEAGAAPDPAALREALRGALPDYMLPQFVVPLPTMPLLPNGKIDRKSLPVPSGPVVSSSRNSTPPRNDLERTLAAAMQSVLKLAEVGIHDDFFSLGGHSLLAARLVGQINRELQLQLNLRALFEAPTVEKLAEFVERQRTNGAGLPTRAPIAKRAQQANAPLTLMQERIRFVEEMHPGSVMYNAPSCHRLRGPMDLQAFDRAFRELVRRQTALRTSIVHTDDGHIQRIDDEVGVTLLPLEDLSGLPEDRREQALQRRLDALLAEPIALDRGPLMRTRLFKLGEDHHALFFTPHHVVWDGWSFDLFYTEMSALYDAYLHGRTSPLPELPVTYGDFAQWHNEWLKSDEIRAQLDYWKNLYARSRLPSHPYTDLPRQAGAEGRGATEFLFIPTDKAERIRELAKQNGTTLSVVALSVYAAVMAQWLRDSHPAIGMPVRGRPMPEIEGVMGFFNNMLPLRLSVDARASSADWIRSVHRAVTEVYAHQDIPFEMLAQELDVGRRGAGHRLYQVMFGFQDARGRPTRWGPLAHERIKTNVKGATEDMNLWMVEIASGIECGVQYNADLFLPSTAAMLRDRLDNAFARLLQDPTRPLSQLLAMSDAEQASLARMSTPAAAAPAGGDFLDILHLNVTSHPDKVALRHAGSSLTLGELSRRIAGFDSRLASRGVPAGGTVAICVGDPVAQLVAALAVLRSGRSCLALPHGADASSIRKALAASRAHAVVADAVLTSEVPDLIAIPDHEIEGFRAPRLTDRRDLWGVQALPQRALGRRELAQLVASLTSDVTPLANDKLLTFDGLSRPQQLLDLCLALQAGIELVVAPASLCTEGAQLLTLVRSEQIGWLHAPAATWRRLLSAAQQTSLPLVAMIDAPESSRELVADLLAADCSVLSVYRPWSVQAPVAAAHLSHANDSGLIGRPLVGDMLRVAEEPEAPVPPGIAAPLWLAQADRRWDATGALCRWRTDGQLQYLGETGATAYYEGARLELAAVEARLGEVPLVRQAGVLVQPDRAQHHRLTLLVEPRDGVPLDEQLLQTALRAVLPAATTAPRVQWVQTLRRDQDGRPDPMQSTALERTASSDMARTEGTPTEHALIETWEALLAIRGIRVNDNFFDLGGTSLLAMQAVARLEERLGKRVSARRYVFESLGQLAAAYDETSLVTPAQTMRTETAVPEPRGVMDRLVRFVRRA</sequence>
<dbReference type="CDD" id="cd12116">
    <property type="entry name" value="A_NRPS_Ta1_like"/>
    <property type="match status" value="1"/>
</dbReference>
<dbReference type="InterPro" id="IPR009081">
    <property type="entry name" value="PP-bd_ACP"/>
</dbReference>
<dbReference type="EMBL" id="JAMKFE010000006">
    <property type="protein sequence ID" value="MCM5680345.1"/>
    <property type="molecule type" value="Genomic_DNA"/>
</dbReference>
<dbReference type="InterPro" id="IPR036736">
    <property type="entry name" value="ACP-like_sf"/>
</dbReference>
<dbReference type="InterPro" id="IPR014043">
    <property type="entry name" value="Acyl_transferase_dom"/>
</dbReference>
<dbReference type="InterPro" id="IPR020841">
    <property type="entry name" value="PKS_Beta-ketoAc_synthase_dom"/>
</dbReference>
<accession>A0ABT0YNN5</accession>
<feature type="region of interest" description="Disordered" evidence="7">
    <location>
        <begin position="2157"/>
        <end position="2176"/>
    </location>
</feature>
<dbReference type="Pfam" id="PF00109">
    <property type="entry name" value="ketoacyl-synt"/>
    <property type="match status" value="1"/>
</dbReference>
<dbReference type="InterPro" id="IPR016035">
    <property type="entry name" value="Acyl_Trfase/lysoPLipase"/>
</dbReference>
<proteinExistence type="inferred from homology"/>
<dbReference type="InterPro" id="IPR045851">
    <property type="entry name" value="AMP-bd_C_sf"/>
</dbReference>
<organism evidence="10 11">
    <name type="scientific">Caldimonas mangrovi</name>
    <dbReference type="NCBI Taxonomy" id="2944811"/>
    <lineage>
        <taxon>Bacteria</taxon>
        <taxon>Pseudomonadati</taxon>
        <taxon>Pseudomonadota</taxon>
        <taxon>Betaproteobacteria</taxon>
        <taxon>Burkholderiales</taxon>
        <taxon>Sphaerotilaceae</taxon>
        <taxon>Caldimonas</taxon>
    </lineage>
</organism>
<feature type="domain" description="Carrier" evidence="8">
    <location>
        <begin position="500"/>
        <end position="575"/>
    </location>
</feature>
<keyword evidence="5" id="KW-0663">Pyridoxal phosphate</keyword>
<dbReference type="InterPro" id="IPR018201">
    <property type="entry name" value="Ketoacyl_synth_AS"/>
</dbReference>
<dbReference type="InterPro" id="IPR023213">
    <property type="entry name" value="CAT-like_dom_sf"/>
</dbReference>
<dbReference type="Gene3D" id="3.40.366.10">
    <property type="entry name" value="Malonyl-Coenzyme A Acyl Carrier Protein, domain 2"/>
    <property type="match status" value="1"/>
</dbReference>
<dbReference type="CDD" id="cd19531">
    <property type="entry name" value="LCL_NRPS-like"/>
    <property type="match status" value="1"/>
</dbReference>
<evidence type="ECO:0000256" key="6">
    <source>
        <dbReference type="ARBA" id="ARBA00029443"/>
    </source>
</evidence>
<dbReference type="Gene3D" id="3.40.640.10">
    <property type="entry name" value="Type I PLP-dependent aspartate aminotransferase-like (Major domain)"/>
    <property type="match status" value="1"/>
</dbReference>
<feature type="compositionally biased region" description="Polar residues" evidence="7">
    <location>
        <begin position="4134"/>
        <end position="4147"/>
    </location>
</feature>
<dbReference type="InterPro" id="IPR020845">
    <property type="entry name" value="AMP-binding_CS"/>
</dbReference>
<dbReference type="Gene3D" id="3.40.50.12780">
    <property type="entry name" value="N-terminal domain of ligase-like"/>
    <property type="match status" value="2"/>
</dbReference>
<dbReference type="PROSITE" id="PS00012">
    <property type="entry name" value="PHOSPHOPANTETHEINE"/>
    <property type="match status" value="1"/>
</dbReference>
<evidence type="ECO:0000256" key="2">
    <source>
        <dbReference type="ARBA" id="ARBA00022450"/>
    </source>
</evidence>
<dbReference type="RefSeq" id="WP_251778786.1">
    <property type="nucleotide sequence ID" value="NZ_JAMKFE010000006.1"/>
</dbReference>
<dbReference type="Gene3D" id="3.40.47.10">
    <property type="match status" value="1"/>
</dbReference>
<dbReference type="InterPro" id="IPR015424">
    <property type="entry name" value="PyrdxlP-dep_Trfase"/>
</dbReference>
<dbReference type="Proteomes" id="UP001165541">
    <property type="component" value="Unassembled WGS sequence"/>
</dbReference>
<dbReference type="InterPro" id="IPR032821">
    <property type="entry name" value="PKS_assoc"/>
</dbReference>
<keyword evidence="4" id="KW-0808">Transferase</keyword>
<dbReference type="InterPro" id="IPR014030">
    <property type="entry name" value="Ketoacyl_synth_N"/>
</dbReference>
<dbReference type="Pfam" id="PF00202">
    <property type="entry name" value="Aminotran_3"/>
    <property type="match status" value="1"/>
</dbReference>
<dbReference type="Gene3D" id="3.30.300.30">
    <property type="match status" value="3"/>
</dbReference>
<comment type="similarity">
    <text evidence="6">In the C-terminal section; belongs to the NRP synthetase family.</text>
</comment>
<dbReference type="InterPro" id="IPR029058">
    <property type="entry name" value="AB_hydrolase_fold"/>
</dbReference>
<feature type="domain" description="Carrier" evidence="8">
    <location>
        <begin position="1501"/>
        <end position="1576"/>
    </location>
</feature>
<dbReference type="InterPro" id="IPR016039">
    <property type="entry name" value="Thiolase-like"/>
</dbReference>
<keyword evidence="3" id="KW-0597">Phosphoprotein</keyword>
<evidence type="ECO:0000256" key="5">
    <source>
        <dbReference type="ARBA" id="ARBA00022898"/>
    </source>
</evidence>
<dbReference type="Gene3D" id="2.30.38.10">
    <property type="entry name" value="Luciferase, Domain 3"/>
    <property type="match status" value="1"/>
</dbReference>
<evidence type="ECO:0000259" key="9">
    <source>
        <dbReference type="PROSITE" id="PS52004"/>
    </source>
</evidence>
<dbReference type="Gene3D" id="3.30.559.30">
    <property type="entry name" value="Nonribosomal peptide synthetase, condensation domain"/>
    <property type="match status" value="2"/>
</dbReference>
<dbReference type="PROSITE" id="PS52004">
    <property type="entry name" value="KS3_2"/>
    <property type="match status" value="1"/>
</dbReference>
<keyword evidence="2" id="KW-0596">Phosphopantetheine</keyword>
<dbReference type="SMART" id="SM00823">
    <property type="entry name" value="PKS_PP"/>
    <property type="match status" value="4"/>
</dbReference>
<dbReference type="SMART" id="SM00825">
    <property type="entry name" value="PKS_KS"/>
    <property type="match status" value="1"/>
</dbReference>
<evidence type="ECO:0000256" key="4">
    <source>
        <dbReference type="ARBA" id="ARBA00022679"/>
    </source>
</evidence>
<evidence type="ECO:0000256" key="1">
    <source>
        <dbReference type="ARBA" id="ARBA00001957"/>
    </source>
</evidence>
<evidence type="ECO:0000256" key="7">
    <source>
        <dbReference type="SAM" id="MobiDB-lite"/>
    </source>
</evidence>
<evidence type="ECO:0000313" key="11">
    <source>
        <dbReference type="Proteomes" id="UP001165541"/>
    </source>
</evidence>
<dbReference type="InterPro" id="IPR016036">
    <property type="entry name" value="Malonyl_transacylase_ACP-bd"/>
</dbReference>
<dbReference type="Pfam" id="PF00668">
    <property type="entry name" value="Condensation"/>
    <property type="match status" value="2"/>
</dbReference>
<dbReference type="InterPro" id="IPR005814">
    <property type="entry name" value="Aminotrans_3"/>
</dbReference>
<name>A0ABT0YNN5_9BURK</name>
<feature type="domain" description="Carrier" evidence="8">
    <location>
        <begin position="4150"/>
        <end position="4227"/>
    </location>
</feature>
<dbReference type="Gene3D" id="3.40.50.1820">
    <property type="entry name" value="alpha/beta hydrolase"/>
    <property type="match status" value="1"/>
</dbReference>
<dbReference type="Pfam" id="PF02801">
    <property type="entry name" value="Ketoacyl-synt_C"/>
    <property type="match status" value="1"/>
</dbReference>
<dbReference type="InterPro" id="IPR015421">
    <property type="entry name" value="PyrdxlP-dep_Trfase_major"/>
</dbReference>
<protein>
    <submittedName>
        <fullName evidence="10">Amino acid adenylation domain-containing protein</fullName>
    </submittedName>
</protein>
<dbReference type="Pfam" id="PF00550">
    <property type="entry name" value="PP-binding"/>
    <property type="match status" value="4"/>
</dbReference>
<comment type="cofactor">
    <cofactor evidence="1">
        <name>pantetheine 4'-phosphate</name>
        <dbReference type="ChEBI" id="CHEBI:47942"/>
    </cofactor>
</comment>
<dbReference type="PANTHER" id="PTHR45527">
    <property type="entry name" value="NONRIBOSOMAL PEPTIDE SYNTHETASE"/>
    <property type="match status" value="1"/>
</dbReference>
<dbReference type="InterPro" id="IPR014031">
    <property type="entry name" value="Ketoacyl_synth_C"/>
</dbReference>
<dbReference type="InterPro" id="IPR042099">
    <property type="entry name" value="ANL_N_sf"/>
</dbReference>
<dbReference type="SUPFAM" id="SSF53901">
    <property type="entry name" value="Thiolase-like"/>
    <property type="match status" value="1"/>
</dbReference>
<dbReference type="SUPFAM" id="SSF53383">
    <property type="entry name" value="PLP-dependent transferases"/>
    <property type="match status" value="1"/>
</dbReference>
<dbReference type="SUPFAM" id="SSF52777">
    <property type="entry name" value="CoA-dependent acyltransferases"/>
    <property type="match status" value="4"/>
</dbReference>
<dbReference type="InterPro" id="IPR001242">
    <property type="entry name" value="Condensation_dom"/>
</dbReference>
<dbReference type="PROSITE" id="PS00455">
    <property type="entry name" value="AMP_BINDING"/>
    <property type="match status" value="2"/>
</dbReference>
<dbReference type="SUPFAM" id="SSF56801">
    <property type="entry name" value="Acetyl-CoA synthetase-like"/>
    <property type="match status" value="3"/>
</dbReference>
<dbReference type="Gene3D" id="3.90.1150.10">
    <property type="entry name" value="Aspartate Aminotransferase, domain 1"/>
    <property type="match status" value="1"/>
</dbReference>
<evidence type="ECO:0000313" key="10">
    <source>
        <dbReference type="EMBL" id="MCM5680345.1"/>
    </source>
</evidence>
<dbReference type="Gene3D" id="3.30.70.250">
    <property type="entry name" value="Malonyl-CoA ACP transacylase, ACP-binding"/>
    <property type="match status" value="1"/>
</dbReference>
<dbReference type="NCBIfam" id="NF003417">
    <property type="entry name" value="PRK04813.1"/>
    <property type="match status" value="4"/>
</dbReference>
<evidence type="ECO:0000259" key="8">
    <source>
        <dbReference type="PROSITE" id="PS50075"/>
    </source>
</evidence>
<dbReference type="NCBIfam" id="TIGR01733">
    <property type="entry name" value="AA-adenyl-dom"/>
    <property type="match status" value="2"/>
</dbReference>
<feature type="domain" description="Carrier" evidence="8">
    <location>
        <begin position="3135"/>
        <end position="3210"/>
    </location>
</feature>
<comment type="caution">
    <text evidence="10">The sequence shown here is derived from an EMBL/GenBank/DDBJ whole genome shotgun (WGS) entry which is preliminary data.</text>
</comment>
<dbReference type="InterPro" id="IPR015422">
    <property type="entry name" value="PyrdxlP-dep_Trfase_small"/>
</dbReference>
<evidence type="ECO:0000256" key="3">
    <source>
        <dbReference type="ARBA" id="ARBA00022553"/>
    </source>
</evidence>
<dbReference type="Pfam" id="PF16197">
    <property type="entry name" value="KAsynt_C_assoc"/>
    <property type="match status" value="1"/>
</dbReference>
<gene>
    <name evidence="10" type="ORF">M8A51_12475</name>
</gene>
<dbReference type="PANTHER" id="PTHR45527:SF1">
    <property type="entry name" value="FATTY ACID SYNTHASE"/>
    <property type="match status" value="1"/>
</dbReference>
<dbReference type="SUPFAM" id="SSF52151">
    <property type="entry name" value="FabD/lysophospholipase-like"/>
    <property type="match status" value="1"/>
</dbReference>
<dbReference type="InterPro" id="IPR010071">
    <property type="entry name" value="AA_adenyl_dom"/>
</dbReference>
<dbReference type="InterPro" id="IPR020806">
    <property type="entry name" value="PKS_PP-bd"/>
</dbReference>
<dbReference type="Gene3D" id="3.30.70.3290">
    <property type="match status" value="1"/>
</dbReference>
<dbReference type="CDD" id="cd00833">
    <property type="entry name" value="PKS"/>
    <property type="match status" value="1"/>
</dbReference>
<dbReference type="PROSITE" id="PS50075">
    <property type="entry name" value="CARRIER"/>
    <property type="match status" value="4"/>
</dbReference>
<dbReference type="Pfam" id="PF00501">
    <property type="entry name" value="AMP-binding"/>
    <property type="match status" value="3"/>
</dbReference>
<dbReference type="PROSITE" id="PS00606">
    <property type="entry name" value="KS3_1"/>
    <property type="match status" value="1"/>
</dbReference>
<feature type="compositionally biased region" description="Low complexity" evidence="7">
    <location>
        <begin position="3119"/>
        <end position="3130"/>
    </location>
</feature>
<dbReference type="InterPro" id="IPR000873">
    <property type="entry name" value="AMP-dep_synth/lig_dom"/>
</dbReference>
<feature type="compositionally biased region" description="Polar residues" evidence="7">
    <location>
        <begin position="2165"/>
        <end position="2176"/>
    </location>
</feature>
<dbReference type="InterPro" id="IPR006162">
    <property type="entry name" value="Ppantetheine_attach_site"/>
</dbReference>
<dbReference type="SUPFAM" id="SSF55048">
    <property type="entry name" value="Probable ACP-binding domain of malonyl-CoA ACP transacylase"/>
    <property type="match status" value="1"/>
</dbReference>
<dbReference type="InterPro" id="IPR001227">
    <property type="entry name" value="Ac_transferase_dom_sf"/>
</dbReference>
<dbReference type="SMART" id="SM00827">
    <property type="entry name" value="PKS_AT"/>
    <property type="match status" value="1"/>
</dbReference>
<feature type="region of interest" description="Disordered" evidence="7">
    <location>
        <begin position="4126"/>
        <end position="4153"/>
    </location>
</feature>
<dbReference type="Gene3D" id="1.10.1200.10">
    <property type="entry name" value="ACP-like"/>
    <property type="match status" value="3"/>
</dbReference>
<dbReference type="Gene3D" id="3.30.559.10">
    <property type="entry name" value="Chloramphenicol acetyltransferase-like domain"/>
    <property type="match status" value="2"/>
</dbReference>
<reference evidence="10" key="1">
    <citation type="submission" date="2022-05" db="EMBL/GenBank/DDBJ databases">
        <title>Schlegelella sp. nov., isolated from mangrove soil.</title>
        <authorList>
            <person name="Liu Y."/>
            <person name="Ge X."/>
            <person name="Liu W."/>
        </authorList>
    </citation>
    <scope>NUCLEOTIDE SEQUENCE</scope>
    <source>
        <strain evidence="10">S2-27</strain>
    </source>
</reference>
<dbReference type="SUPFAM" id="SSF47336">
    <property type="entry name" value="ACP-like"/>
    <property type="match status" value="4"/>
</dbReference>
<dbReference type="Gene3D" id="3.40.50.980">
    <property type="match status" value="2"/>
</dbReference>
<feature type="region of interest" description="Disordered" evidence="7">
    <location>
        <begin position="3114"/>
        <end position="3138"/>
    </location>
</feature>